<accession>A0A0C2D2U5</accession>
<name>A0A0C2D2U5_9BILA</name>
<organism evidence="1 2">
    <name type="scientific">Ancylostoma duodenale</name>
    <dbReference type="NCBI Taxonomy" id="51022"/>
    <lineage>
        <taxon>Eukaryota</taxon>
        <taxon>Metazoa</taxon>
        <taxon>Ecdysozoa</taxon>
        <taxon>Nematoda</taxon>
        <taxon>Chromadorea</taxon>
        <taxon>Rhabditida</taxon>
        <taxon>Rhabditina</taxon>
        <taxon>Rhabditomorpha</taxon>
        <taxon>Strongyloidea</taxon>
        <taxon>Ancylostomatidae</taxon>
        <taxon>Ancylostomatinae</taxon>
        <taxon>Ancylostoma</taxon>
    </lineage>
</organism>
<dbReference type="Proteomes" id="UP000054047">
    <property type="component" value="Unassembled WGS sequence"/>
</dbReference>
<dbReference type="AlphaFoldDB" id="A0A0C2D2U5"/>
<gene>
    <name evidence="1" type="ORF">ANCDUO_05992</name>
</gene>
<sequence length="76" mass="8109">MLCAPCLQRKEDVEPASNDGPTMKQRIAATGSAMEDVVATRITSLTIVAAKGHAGKGICVAQLSLKPFTRQCHQKK</sequence>
<evidence type="ECO:0000313" key="1">
    <source>
        <dbReference type="EMBL" id="KIH63703.1"/>
    </source>
</evidence>
<evidence type="ECO:0000313" key="2">
    <source>
        <dbReference type="Proteomes" id="UP000054047"/>
    </source>
</evidence>
<proteinExistence type="predicted"/>
<reference evidence="1 2" key="1">
    <citation type="submission" date="2013-12" db="EMBL/GenBank/DDBJ databases">
        <title>Draft genome of the parsitic nematode Ancylostoma duodenale.</title>
        <authorList>
            <person name="Mitreva M."/>
        </authorList>
    </citation>
    <scope>NUCLEOTIDE SEQUENCE [LARGE SCALE GENOMIC DNA]</scope>
    <source>
        <strain evidence="1 2">Zhejiang</strain>
    </source>
</reference>
<dbReference type="EMBL" id="KN728486">
    <property type="protein sequence ID" value="KIH63703.1"/>
    <property type="molecule type" value="Genomic_DNA"/>
</dbReference>
<keyword evidence="2" id="KW-1185">Reference proteome</keyword>
<protein>
    <submittedName>
        <fullName evidence="1">Uncharacterized protein</fullName>
    </submittedName>
</protein>